<feature type="region of interest" description="Disordered" evidence="1">
    <location>
        <begin position="183"/>
        <end position="209"/>
    </location>
</feature>
<protein>
    <recommendedName>
        <fullName evidence="4">Transposase domain-containing protein</fullName>
    </recommendedName>
</protein>
<dbReference type="STRING" id="1348612.A0A397JNR9"/>
<keyword evidence="3" id="KW-1185">Reference proteome</keyword>
<feature type="compositionally biased region" description="Acidic residues" evidence="1">
    <location>
        <begin position="312"/>
        <end position="325"/>
    </location>
</feature>
<reference evidence="2 3" key="1">
    <citation type="submission" date="2018-08" db="EMBL/GenBank/DDBJ databases">
        <title>Genome and evolution of the arbuscular mycorrhizal fungus Diversispora epigaea (formerly Glomus versiforme) and its bacterial endosymbionts.</title>
        <authorList>
            <person name="Sun X."/>
            <person name="Fei Z."/>
            <person name="Harrison M."/>
        </authorList>
    </citation>
    <scope>NUCLEOTIDE SEQUENCE [LARGE SCALE GENOMIC DNA]</scope>
    <source>
        <strain evidence="2 3">IT104</strain>
    </source>
</reference>
<feature type="region of interest" description="Disordered" evidence="1">
    <location>
        <begin position="265"/>
        <end position="325"/>
    </location>
</feature>
<feature type="compositionally biased region" description="Low complexity" evidence="1">
    <location>
        <begin position="183"/>
        <end position="200"/>
    </location>
</feature>
<dbReference type="PANTHER" id="PTHR46579">
    <property type="entry name" value="F5/8 TYPE C DOMAIN-CONTAINING PROTEIN-RELATED"/>
    <property type="match status" value="1"/>
</dbReference>
<accession>A0A397JNR9</accession>
<evidence type="ECO:0000313" key="3">
    <source>
        <dbReference type="Proteomes" id="UP000266861"/>
    </source>
</evidence>
<organism evidence="2 3">
    <name type="scientific">Diversispora epigaea</name>
    <dbReference type="NCBI Taxonomy" id="1348612"/>
    <lineage>
        <taxon>Eukaryota</taxon>
        <taxon>Fungi</taxon>
        <taxon>Fungi incertae sedis</taxon>
        <taxon>Mucoromycota</taxon>
        <taxon>Glomeromycotina</taxon>
        <taxon>Glomeromycetes</taxon>
        <taxon>Diversisporales</taxon>
        <taxon>Diversisporaceae</taxon>
        <taxon>Diversispora</taxon>
    </lineage>
</organism>
<feature type="compositionally biased region" description="Low complexity" evidence="1">
    <location>
        <begin position="265"/>
        <end position="278"/>
    </location>
</feature>
<proteinExistence type="predicted"/>
<name>A0A397JNR9_9GLOM</name>
<evidence type="ECO:0000313" key="2">
    <source>
        <dbReference type="EMBL" id="RHZ86553.1"/>
    </source>
</evidence>
<evidence type="ECO:0000256" key="1">
    <source>
        <dbReference type="SAM" id="MobiDB-lite"/>
    </source>
</evidence>
<dbReference type="PANTHER" id="PTHR46579:SF1">
    <property type="entry name" value="F5_8 TYPE C DOMAIN-CONTAINING PROTEIN"/>
    <property type="match status" value="1"/>
</dbReference>
<comment type="caution">
    <text evidence="2">The sequence shown here is derived from an EMBL/GenBank/DDBJ whole genome shotgun (WGS) entry which is preliminary data.</text>
</comment>
<dbReference type="OrthoDB" id="2389915at2759"/>
<dbReference type="AlphaFoldDB" id="A0A397JNR9"/>
<dbReference type="Proteomes" id="UP000266861">
    <property type="component" value="Unassembled WGS sequence"/>
</dbReference>
<dbReference type="EMBL" id="PQFF01000046">
    <property type="protein sequence ID" value="RHZ86553.1"/>
    <property type="molecule type" value="Genomic_DNA"/>
</dbReference>
<evidence type="ECO:0008006" key="4">
    <source>
        <dbReference type="Google" id="ProtNLM"/>
    </source>
</evidence>
<gene>
    <name evidence="2" type="ORF">Glove_49g9</name>
</gene>
<sequence length="1008" mass="118547">MPYFCKCNKCKKKNKFSHGIWLKKKKTYEIHQSKYVLESYNNESNLDIESDLDIESNSDIESNLNIGSSSSEDEKMFDLIKEIIDNVRPEPINNILEDNYNKSDEEKILSDNNDINSDENIESDLDIESNSDIESNLNIGSSSSEDEKMFDLIKEIIDNVRPEPINNILEDNYNKSDEEKILSDNNDINSDESINNNESNLDIESDLDIESNSDIESNLNIGSSSSEDEKMFDLIKEIIDNVRPEPINNILEDNYNKSDEEKILSDNNDINSDESINNNDDDNYENLDNNVDNSDKNLDNNEDINSDNSNESMDDNENINSDENEDSIFDENNIKALKLLTVKIKYGITDMAFDDILKTFNINISLYKLKKILSNYIELTPQTFEMCINSCIAYLGNYKNLNLCPFCNKPRYYSNTQKPKKLFNFFSLKKRFLLQYSNKNRSKELLYRHEYTSSEEYLFDNKYEDIFDGRIYKELLKKDYFKDRRDIALTASSDGYQIFKQKTDDYINSFLIPLVEELNELSNGIPCIDGLTEENFLLKAHIISWSGDIPALSKTLNLSGHNTIKGCRFCHIEGISPTKHIYYPLPIPPTNNRIDLPQLRTHNETYQKALLIESINNETNKKKEIKKNGIKGLCILFKIETLSFPFSYPTDIMHLFFENIAPLMFSLWSNNFFKDEIEHKEYNLSRNEIKEIGEIMASIKKNMPLDIGKAPRDIVKHYAGFKAIEWRNWIIHFSILLLIKYLPERYIKGWAFFVKAVKLCLNLTITKENLIEIEENLKKFYHHYESCYYEFKKEQTSACRICFHYILHITECIKHLGPCWCYWQFPMERIIGILQPLVKSHFKPYENLANNISLMDCISHIQYECNNLGKRYGRLCTTQGHYISSSWIKRNSITTRNNYCVQIFQTKDKYSHCLNAPPEYYYEKLYGEIEYFFLHKFQNRENMLVYIKVCNKIIKNEQLDFEYFTKFKTHEFIDIQIIDHCVGFLKLRNQYFIIDRDNEVNDGEFENI</sequence>